<gene>
    <name evidence="1" type="ORF">NCTC12120_02701</name>
</gene>
<dbReference type="Proteomes" id="UP000251197">
    <property type="component" value="Unassembled WGS sequence"/>
</dbReference>
<dbReference type="AlphaFoldDB" id="A0A2X2TDW6"/>
<protein>
    <submittedName>
        <fullName evidence="1">Uncharacterized protein</fullName>
    </submittedName>
</protein>
<dbReference type="EMBL" id="UAVU01000003">
    <property type="protein sequence ID" value="SQA98803.1"/>
    <property type="molecule type" value="Genomic_DNA"/>
</dbReference>
<proteinExistence type="predicted"/>
<evidence type="ECO:0000313" key="2">
    <source>
        <dbReference type="Proteomes" id="UP000251197"/>
    </source>
</evidence>
<reference evidence="1 2" key="1">
    <citation type="submission" date="2018-06" db="EMBL/GenBank/DDBJ databases">
        <authorList>
            <consortium name="Pathogen Informatics"/>
            <person name="Doyle S."/>
        </authorList>
    </citation>
    <scope>NUCLEOTIDE SEQUENCE [LARGE SCALE GENOMIC DNA]</scope>
    <source>
        <strain evidence="1 2">NCTC12120</strain>
    </source>
</reference>
<evidence type="ECO:0000313" key="1">
    <source>
        <dbReference type="EMBL" id="SQA98803.1"/>
    </source>
</evidence>
<sequence length="55" mass="5631">MGCMPAARAHAALLKQMIIHARKVVALMDGSKLGRLGVARVGGLGGSGLADYRAL</sequence>
<accession>A0A2X2TDW6</accession>
<name>A0A2X2TDW6_9ENTR</name>
<organism evidence="1 2">
    <name type="scientific">Cedecea neteri</name>
    <dbReference type="NCBI Taxonomy" id="158822"/>
    <lineage>
        <taxon>Bacteria</taxon>
        <taxon>Pseudomonadati</taxon>
        <taxon>Pseudomonadota</taxon>
        <taxon>Gammaproteobacteria</taxon>
        <taxon>Enterobacterales</taxon>
        <taxon>Enterobacteriaceae</taxon>
        <taxon>Cedecea</taxon>
    </lineage>
</organism>